<reference evidence="1 2" key="1">
    <citation type="submission" date="2016-10" db="EMBL/GenBank/DDBJ databases">
        <title>Evaluation of Human, Veterinary and Environmental Mycobacterium chelonae Isolates by Core Genome Phylogenomic Analysis, Targeted Gene Comparison, and Anti-microbial Susceptibility Patterns: A Tale of Mistaken Identities.</title>
        <authorList>
            <person name="Fogelson S.B."/>
            <person name="Camus A.C."/>
            <person name="Lorenz W."/>
            <person name="Vasireddy R."/>
            <person name="Vasireddy S."/>
            <person name="Smith T."/>
            <person name="Brown-Elliott B.A."/>
            <person name="Wallace R.J.Jr."/>
            <person name="Hasan N.A."/>
            <person name="Reischl U."/>
            <person name="Sanchez S."/>
        </authorList>
    </citation>
    <scope>NUCLEOTIDE SEQUENCE [LARGE SCALE GENOMIC DNA]</scope>
    <source>
        <strain evidence="1 2">15515</strain>
    </source>
</reference>
<evidence type="ECO:0000313" key="1">
    <source>
        <dbReference type="EMBL" id="OHU47318.1"/>
    </source>
</evidence>
<dbReference type="Proteomes" id="UP000180043">
    <property type="component" value="Unassembled WGS sequence"/>
</dbReference>
<evidence type="ECO:0000313" key="2">
    <source>
        <dbReference type="Proteomes" id="UP000180043"/>
    </source>
</evidence>
<proteinExistence type="predicted"/>
<name>A0A1S1LD21_MYCCH</name>
<gene>
    <name evidence="1" type="ORF">BKG82_27080</name>
</gene>
<accession>A0A1S1LD21</accession>
<dbReference type="AlphaFoldDB" id="A0A1S1LD21"/>
<dbReference type="EMBL" id="MLIQ01000042">
    <property type="protein sequence ID" value="OHU47318.1"/>
    <property type="molecule type" value="Genomic_DNA"/>
</dbReference>
<sequence>MEGDDETMGKTEQISAWWYLSFAGESGWLGACFIRAASSSAAVKRAHAVGANPGGEVSALGPLDLDIRAEYADRLLTLAEAEDARAVGQSD</sequence>
<protein>
    <submittedName>
        <fullName evidence="1">Uncharacterized protein</fullName>
    </submittedName>
</protein>
<comment type="caution">
    <text evidence="1">The sequence shown here is derived from an EMBL/GenBank/DDBJ whole genome shotgun (WGS) entry which is preliminary data.</text>
</comment>
<organism evidence="1 2">
    <name type="scientific">Mycobacteroides chelonae</name>
    <name type="common">Mycobacterium chelonae</name>
    <dbReference type="NCBI Taxonomy" id="1774"/>
    <lineage>
        <taxon>Bacteria</taxon>
        <taxon>Bacillati</taxon>
        <taxon>Actinomycetota</taxon>
        <taxon>Actinomycetes</taxon>
        <taxon>Mycobacteriales</taxon>
        <taxon>Mycobacteriaceae</taxon>
        <taxon>Mycobacteroides</taxon>
    </lineage>
</organism>